<evidence type="ECO:0000313" key="3">
    <source>
        <dbReference type="EMBL" id="OGM17976.1"/>
    </source>
</evidence>
<keyword evidence="2" id="KW-1133">Transmembrane helix</keyword>
<feature type="compositionally biased region" description="Low complexity" evidence="1">
    <location>
        <begin position="77"/>
        <end position="86"/>
    </location>
</feature>
<proteinExistence type="predicted"/>
<keyword evidence="2" id="KW-0472">Membrane</keyword>
<feature type="compositionally biased region" description="Polar residues" evidence="1">
    <location>
        <begin position="46"/>
        <end position="63"/>
    </location>
</feature>
<comment type="caution">
    <text evidence="3">The sequence shown here is derived from an EMBL/GenBank/DDBJ whole genome shotgun (WGS) entry which is preliminary data.</text>
</comment>
<feature type="region of interest" description="Disordered" evidence="1">
    <location>
        <begin position="46"/>
        <end position="120"/>
    </location>
</feature>
<dbReference type="AlphaFoldDB" id="A0A1F7XSG9"/>
<dbReference type="EMBL" id="MGGB01000062">
    <property type="protein sequence ID" value="OGM17976.1"/>
    <property type="molecule type" value="Genomic_DNA"/>
</dbReference>
<gene>
    <name evidence="3" type="ORF">A2685_00065</name>
</gene>
<dbReference type="Proteomes" id="UP000178446">
    <property type="component" value="Unassembled WGS sequence"/>
</dbReference>
<feature type="compositionally biased region" description="Polar residues" evidence="1">
    <location>
        <begin position="106"/>
        <end position="120"/>
    </location>
</feature>
<name>A0A1F7XSG9_9BACT</name>
<organism evidence="3 4">
    <name type="scientific">Candidatus Woesebacteria bacterium RIFCSPHIGHO2_01_FULL_37_10</name>
    <dbReference type="NCBI Taxonomy" id="1802489"/>
    <lineage>
        <taxon>Bacteria</taxon>
        <taxon>Candidatus Woeseibacteriota</taxon>
    </lineage>
</organism>
<reference evidence="3 4" key="1">
    <citation type="journal article" date="2016" name="Nat. Commun.">
        <title>Thousands of microbial genomes shed light on interconnected biogeochemical processes in an aquifer system.</title>
        <authorList>
            <person name="Anantharaman K."/>
            <person name="Brown C.T."/>
            <person name="Hug L.A."/>
            <person name="Sharon I."/>
            <person name="Castelle C.J."/>
            <person name="Probst A.J."/>
            <person name="Thomas B.C."/>
            <person name="Singh A."/>
            <person name="Wilkins M.J."/>
            <person name="Karaoz U."/>
            <person name="Brodie E.L."/>
            <person name="Williams K.H."/>
            <person name="Hubbard S.S."/>
            <person name="Banfield J.F."/>
        </authorList>
    </citation>
    <scope>NUCLEOTIDE SEQUENCE [LARGE SCALE GENOMIC DNA]</scope>
</reference>
<protein>
    <submittedName>
        <fullName evidence="3">Uncharacterized protein</fullName>
    </submittedName>
</protein>
<accession>A0A1F7XSG9</accession>
<keyword evidence="2" id="KW-0812">Transmembrane</keyword>
<evidence type="ECO:0000313" key="4">
    <source>
        <dbReference type="Proteomes" id="UP000178446"/>
    </source>
</evidence>
<sequence>MEEENAITSTTPEPKNGSNKMLWVAIIVLILLILAATGYFIYSQSSSNKTSELTPTPLLQNPDITTAPSPTEPTEPSPISSPSATPKVTVKPSATPTGGVQGLKANPTNIPTPTSLPIQY</sequence>
<feature type="transmembrane region" description="Helical" evidence="2">
    <location>
        <begin position="21"/>
        <end position="42"/>
    </location>
</feature>
<evidence type="ECO:0000256" key="2">
    <source>
        <dbReference type="SAM" id="Phobius"/>
    </source>
</evidence>
<evidence type="ECO:0000256" key="1">
    <source>
        <dbReference type="SAM" id="MobiDB-lite"/>
    </source>
</evidence>